<keyword evidence="3" id="KW-1185">Reference proteome</keyword>
<name>A0A6G1LCG7_9PEZI</name>
<gene>
    <name evidence="2" type="ORF">EJ03DRAFT_326463</name>
</gene>
<dbReference type="EMBL" id="ML995826">
    <property type="protein sequence ID" value="KAF2770320.1"/>
    <property type="molecule type" value="Genomic_DNA"/>
</dbReference>
<reference evidence="2" key="1">
    <citation type="journal article" date="2020" name="Stud. Mycol.">
        <title>101 Dothideomycetes genomes: a test case for predicting lifestyles and emergence of pathogens.</title>
        <authorList>
            <person name="Haridas S."/>
            <person name="Albert R."/>
            <person name="Binder M."/>
            <person name="Bloem J."/>
            <person name="Labutti K."/>
            <person name="Salamov A."/>
            <person name="Andreopoulos B."/>
            <person name="Baker S."/>
            <person name="Barry K."/>
            <person name="Bills G."/>
            <person name="Bluhm B."/>
            <person name="Cannon C."/>
            <person name="Castanera R."/>
            <person name="Culley D."/>
            <person name="Daum C."/>
            <person name="Ezra D."/>
            <person name="Gonzalez J."/>
            <person name="Henrissat B."/>
            <person name="Kuo A."/>
            <person name="Liang C."/>
            <person name="Lipzen A."/>
            <person name="Lutzoni F."/>
            <person name="Magnuson J."/>
            <person name="Mondo S."/>
            <person name="Nolan M."/>
            <person name="Ohm R."/>
            <person name="Pangilinan J."/>
            <person name="Park H.-J."/>
            <person name="Ramirez L."/>
            <person name="Alfaro M."/>
            <person name="Sun H."/>
            <person name="Tritt A."/>
            <person name="Yoshinaga Y."/>
            <person name="Zwiers L.-H."/>
            <person name="Turgeon B."/>
            <person name="Goodwin S."/>
            <person name="Spatafora J."/>
            <person name="Crous P."/>
            <person name="Grigoriev I."/>
        </authorList>
    </citation>
    <scope>NUCLEOTIDE SEQUENCE</scope>
    <source>
        <strain evidence="2">CBS 116005</strain>
    </source>
</reference>
<evidence type="ECO:0000313" key="2">
    <source>
        <dbReference type="EMBL" id="KAF2770320.1"/>
    </source>
</evidence>
<organism evidence="2 3">
    <name type="scientific">Teratosphaeria nubilosa</name>
    <dbReference type="NCBI Taxonomy" id="161662"/>
    <lineage>
        <taxon>Eukaryota</taxon>
        <taxon>Fungi</taxon>
        <taxon>Dikarya</taxon>
        <taxon>Ascomycota</taxon>
        <taxon>Pezizomycotina</taxon>
        <taxon>Dothideomycetes</taxon>
        <taxon>Dothideomycetidae</taxon>
        <taxon>Mycosphaerellales</taxon>
        <taxon>Teratosphaeriaceae</taxon>
        <taxon>Teratosphaeria</taxon>
    </lineage>
</organism>
<accession>A0A6G1LCG7</accession>
<feature type="region of interest" description="Disordered" evidence="1">
    <location>
        <begin position="32"/>
        <end position="53"/>
    </location>
</feature>
<evidence type="ECO:0000313" key="3">
    <source>
        <dbReference type="Proteomes" id="UP000799436"/>
    </source>
</evidence>
<proteinExistence type="predicted"/>
<dbReference type="AlphaFoldDB" id="A0A6G1LCG7"/>
<evidence type="ECO:0000256" key="1">
    <source>
        <dbReference type="SAM" id="MobiDB-lite"/>
    </source>
</evidence>
<sequence>MLWYNNTNALPVPSYERMMCFCSATSLQALKHHHQPRRPLTSQPMPPTEQHAF</sequence>
<dbReference type="Proteomes" id="UP000799436">
    <property type="component" value="Unassembled WGS sequence"/>
</dbReference>
<protein>
    <submittedName>
        <fullName evidence="2">Uncharacterized protein</fullName>
    </submittedName>
</protein>